<gene>
    <name evidence="1" type="ORF">IAC85_00290</name>
</gene>
<dbReference type="Proteomes" id="UP000886725">
    <property type="component" value="Unassembled WGS sequence"/>
</dbReference>
<reference evidence="1" key="2">
    <citation type="journal article" date="2021" name="PeerJ">
        <title>Extensive microbial diversity within the chicken gut microbiome revealed by metagenomics and culture.</title>
        <authorList>
            <person name="Gilroy R."/>
            <person name="Ravi A."/>
            <person name="Getino M."/>
            <person name="Pursley I."/>
            <person name="Horton D.L."/>
            <person name="Alikhan N.F."/>
            <person name="Baker D."/>
            <person name="Gharbi K."/>
            <person name="Hall N."/>
            <person name="Watson M."/>
            <person name="Adriaenssens E.M."/>
            <person name="Foster-Nyarko E."/>
            <person name="Jarju S."/>
            <person name="Secka A."/>
            <person name="Antonio M."/>
            <person name="Oren A."/>
            <person name="Chaudhuri R.R."/>
            <person name="La Ragione R."/>
            <person name="Hildebrand F."/>
            <person name="Pallen M.J."/>
        </authorList>
    </citation>
    <scope>NUCLEOTIDE SEQUENCE</scope>
    <source>
        <strain evidence="1">CHK165-10780</strain>
    </source>
</reference>
<dbReference type="AlphaFoldDB" id="A0A9D1CKW3"/>
<proteinExistence type="predicted"/>
<protein>
    <submittedName>
        <fullName evidence="1">Uncharacterized protein</fullName>
    </submittedName>
</protein>
<sequence length="146" mass="15918">MKINKLLLLGLAITTLTSISNIFAFSEFSSFQSISGSIPGFNGGKSWTQHLDFPESGYEGQALANVRISPSSDTLDAILYRTSPGLPINGGWKIISNGQDTILATGVTYGFPPDADYKLTIDSRWYYTASTSVSAQWGYYNDHEDS</sequence>
<reference evidence="1" key="1">
    <citation type="submission" date="2020-10" db="EMBL/GenBank/DDBJ databases">
        <authorList>
            <person name="Gilroy R."/>
        </authorList>
    </citation>
    <scope>NUCLEOTIDE SEQUENCE</scope>
    <source>
        <strain evidence="1">CHK165-10780</strain>
    </source>
</reference>
<name>A0A9D1CKW3_9FIRM</name>
<organism evidence="1 2">
    <name type="scientific">Candidatus Faecenecus gallistercoris</name>
    <dbReference type="NCBI Taxonomy" id="2840793"/>
    <lineage>
        <taxon>Bacteria</taxon>
        <taxon>Bacillati</taxon>
        <taxon>Bacillota</taxon>
        <taxon>Bacillota incertae sedis</taxon>
        <taxon>Candidatus Faecenecus</taxon>
    </lineage>
</organism>
<comment type="caution">
    <text evidence="1">The sequence shown here is derived from an EMBL/GenBank/DDBJ whole genome shotgun (WGS) entry which is preliminary data.</text>
</comment>
<accession>A0A9D1CKW3</accession>
<evidence type="ECO:0000313" key="1">
    <source>
        <dbReference type="EMBL" id="HIQ64159.1"/>
    </source>
</evidence>
<dbReference type="EMBL" id="DVFU01000008">
    <property type="protein sequence ID" value="HIQ64159.1"/>
    <property type="molecule type" value="Genomic_DNA"/>
</dbReference>
<evidence type="ECO:0000313" key="2">
    <source>
        <dbReference type="Proteomes" id="UP000886725"/>
    </source>
</evidence>